<reference evidence="2" key="1">
    <citation type="submission" date="2021-01" db="EMBL/GenBank/DDBJ databases">
        <title>Genomic Encyclopedia of Type Strains, Phase IV (KMG-IV): sequencing the most valuable type-strain genomes for metagenomic binning, comparative biology and taxonomic classification.</title>
        <authorList>
            <person name="Goeker M."/>
        </authorList>
    </citation>
    <scope>NUCLEOTIDE SEQUENCE</scope>
    <source>
        <strain evidence="2">DSM 23230</strain>
    </source>
</reference>
<feature type="transmembrane region" description="Helical" evidence="1">
    <location>
        <begin position="121"/>
        <end position="144"/>
    </location>
</feature>
<proteinExistence type="predicted"/>
<evidence type="ECO:0000256" key="1">
    <source>
        <dbReference type="SAM" id="Phobius"/>
    </source>
</evidence>
<evidence type="ECO:0000313" key="2">
    <source>
        <dbReference type="EMBL" id="MBM7556748.1"/>
    </source>
</evidence>
<dbReference type="EMBL" id="JAFBDQ010000006">
    <property type="protein sequence ID" value="MBM7556748.1"/>
    <property type="molecule type" value="Genomic_DNA"/>
</dbReference>
<organism evidence="2 3">
    <name type="scientific">Halanaerobacter jeridensis</name>
    <dbReference type="NCBI Taxonomy" id="706427"/>
    <lineage>
        <taxon>Bacteria</taxon>
        <taxon>Bacillati</taxon>
        <taxon>Bacillota</taxon>
        <taxon>Clostridia</taxon>
        <taxon>Halanaerobiales</taxon>
        <taxon>Halobacteroidaceae</taxon>
        <taxon>Halanaerobacter</taxon>
    </lineage>
</organism>
<keyword evidence="3" id="KW-1185">Reference proteome</keyword>
<dbReference type="Proteomes" id="UP000774000">
    <property type="component" value="Unassembled WGS sequence"/>
</dbReference>
<keyword evidence="1" id="KW-0812">Transmembrane</keyword>
<name>A0A939BPF0_9FIRM</name>
<dbReference type="RefSeq" id="WP_204701515.1">
    <property type="nucleotide sequence ID" value="NZ_JAFBDQ010000006.1"/>
</dbReference>
<gene>
    <name evidence="2" type="ORF">JOC47_001599</name>
</gene>
<evidence type="ECO:0000313" key="3">
    <source>
        <dbReference type="Proteomes" id="UP000774000"/>
    </source>
</evidence>
<keyword evidence="1" id="KW-1133">Transmembrane helix</keyword>
<protein>
    <submittedName>
        <fullName evidence="2">Uncharacterized protein</fullName>
    </submittedName>
</protein>
<feature type="transmembrane region" description="Helical" evidence="1">
    <location>
        <begin position="65"/>
        <end position="84"/>
    </location>
</feature>
<sequence>MNLQKLLQDPLIRGGLAGTIAGIIMELINYPIYYLKYLKIRPTDFSYMVITHHKADSFLEITAGFINHLFFASVSGIILSYILLITNYRFPIIKGITLGLGTNIILLVLGSFFNIKSVINISPVNILLLDISAALAFGITLGLLMKYFQQSLDLNTENN</sequence>
<comment type="caution">
    <text evidence="2">The sequence shown here is derived from an EMBL/GenBank/DDBJ whole genome shotgun (WGS) entry which is preliminary data.</text>
</comment>
<feature type="transmembrane region" description="Helical" evidence="1">
    <location>
        <begin position="12"/>
        <end position="33"/>
    </location>
</feature>
<accession>A0A939BPF0</accession>
<feature type="transmembrane region" description="Helical" evidence="1">
    <location>
        <begin position="96"/>
        <end position="115"/>
    </location>
</feature>
<keyword evidence="1" id="KW-0472">Membrane</keyword>
<dbReference type="AlphaFoldDB" id="A0A939BPF0"/>